<proteinExistence type="predicted"/>
<gene>
    <name evidence="3" type="ORF">Vbra_4422</name>
</gene>
<feature type="transmembrane region" description="Helical" evidence="1">
    <location>
        <begin position="254"/>
        <end position="272"/>
    </location>
</feature>
<keyword evidence="1" id="KW-0472">Membrane</keyword>
<dbReference type="Proteomes" id="UP000041254">
    <property type="component" value="Unassembled WGS sequence"/>
</dbReference>
<keyword evidence="1" id="KW-0812">Transmembrane</keyword>
<keyword evidence="2" id="KW-0732">Signal</keyword>
<evidence type="ECO:0000256" key="2">
    <source>
        <dbReference type="SAM" id="SignalP"/>
    </source>
</evidence>
<dbReference type="EMBL" id="CDMY01000423">
    <property type="protein sequence ID" value="CEM11723.1"/>
    <property type="molecule type" value="Genomic_DNA"/>
</dbReference>
<feature type="signal peptide" evidence="2">
    <location>
        <begin position="1"/>
        <end position="16"/>
    </location>
</feature>
<organism evidence="3 4">
    <name type="scientific">Vitrella brassicaformis (strain CCMP3155)</name>
    <dbReference type="NCBI Taxonomy" id="1169540"/>
    <lineage>
        <taxon>Eukaryota</taxon>
        <taxon>Sar</taxon>
        <taxon>Alveolata</taxon>
        <taxon>Colpodellida</taxon>
        <taxon>Vitrellaceae</taxon>
        <taxon>Vitrella</taxon>
    </lineage>
</organism>
<feature type="transmembrane region" description="Helical" evidence="1">
    <location>
        <begin position="321"/>
        <end position="341"/>
    </location>
</feature>
<reference evidence="3 4" key="1">
    <citation type="submission" date="2014-11" db="EMBL/GenBank/DDBJ databases">
        <authorList>
            <person name="Zhu J."/>
            <person name="Qi W."/>
            <person name="Song R."/>
        </authorList>
    </citation>
    <scope>NUCLEOTIDE SEQUENCE [LARGE SCALE GENOMIC DNA]</scope>
</reference>
<feature type="transmembrane region" description="Helical" evidence="1">
    <location>
        <begin position="284"/>
        <end position="309"/>
    </location>
</feature>
<dbReference type="VEuPathDB" id="CryptoDB:Vbra_4422"/>
<keyword evidence="4" id="KW-1185">Reference proteome</keyword>
<feature type="chain" id="PRO_5005189205" evidence="2">
    <location>
        <begin position="17"/>
        <end position="527"/>
    </location>
</feature>
<dbReference type="PhylomeDB" id="A0A0G4FF74"/>
<feature type="transmembrane region" description="Helical" evidence="1">
    <location>
        <begin position="477"/>
        <end position="503"/>
    </location>
</feature>
<dbReference type="InParanoid" id="A0A0G4FF74"/>
<accession>A0A0G4FF74</accession>
<feature type="transmembrane region" description="Helical" evidence="1">
    <location>
        <begin position="197"/>
        <end position="219"/>
    </location>
</feature>
<evidence type="ECO:0000256" key="1">
    <source>
        <dbReference type="SAM" id="Phobius"/>
    </source>
</evidence>
<protein>
    <submittedName>
        <fullName evidence="3">Uncharacterized protein</fullName>
    </submittedName>
</protein>
<evidence type="ECO:0000313" key="4">
    <source>
        <dbReference type="Proteomes" id="UP000041254"/>
    </source>
</evidence>
<sequence>MIQLFLKMLTTELTAAQPQHDVEHVMKVSDEPADILSGEAHVIDRATGTNDVTCGLPTKTYSEEGGVYHEDGEEGGRAQRKEEVELEEKVNEFRAYAGHAASFQEFQTDLRYEGSSFVGAVFTPEPLWTSVRRVTKVIIRTMSQSFRSVTFQVLLFHLIAAVGFAVCWALVWLAYWSACEKMSARAAGIVLDVTRRVIVALCYMAMILLVAEGSGIGAVRRLRTTWYFFLLWFAPYVASWNVEVLRKYHKYAPLMNYFFTLLVPLMVFRQVASNSKIIIRKRAYILKTWGIFVVVICLSFAVPLYFLPLARTAITDREKTGVLFTWLLVVSPLVATLTGIVRSLKDGPALQTSPAIAFVAFGFALFPRLVQAKMEYIYSQVVQFGYHPIFLRRLSDQMHAYSLIELTVLIFSILFNITLGQILFPSVRHLLERLAGLGIMVLIEVLFEGALYICLVRSANLPLIKSITEPGVIRMHLLALSIGGNLIIFRNLPVLVLMLLTAFDENKYESVSTDEFRPFHSSMFELP</sequence>
<keyword evidence="1" id="KW-1133">Transmembrane helix</keyword>
<feature type="transmembrane region" description="Helical" evidence="1">
    <location>
        <begin position="400"/>
        <end position="424"/>
    </location>
</feature>
<feature type="transmembrane region" description="Helical" evidence="1">
    <location>
        <begin position="436"/>
        <end position="456"/>
    </location>
</feature>
<name>A0A0G4FF74_VITBC</name>
<feature type="transmembrane region" description="Helical" evidence="1">
    <location>
        <begin position="154"/>
        <end position="176"/>
    </location>
</feature>
<evidence type="ECO:0000313" key="3">
    <source>
        <dbReference type="EMBL" id="CEM11723.1"/>
    </source>
</evidence>
<dbReference type="AlphaFoldDB" id="A0A0G4FF74"/>
<feature type="transmembrane region" description="Helical" evidence="1">
    <location>
        <begin position="353"/>
        <end position="370"/>
    </location>
</feature>
<feature type="transmembrane region" description="Helical" evidence="1">
    <location>
        <begin position="225"/>
        <end position="242"/>
    </location>
</feature>